<dbReference type="Pfam" id="PF13561">
    <property type="entry name" value="adh_short_C2"/>
    <property type="match status" value="1"/>
</dbReference>
<evidence type="ECO:0000313" key="3">
    <source>
        <dbReference type="EMBL" id="SHL32188.1"/>
    </source>
</evidence>
<gene>
    <name evidence="3" type="ORF">SAMN05443432_101132</name>
</gene>
<dbReference type="PROSITE" id="PS00061">
    <property type="entry name" value="ADH_SHORT"/>
    <property type="match status" value="1"/>
</dbReference>
<dbReference type="InterPro" id="IPR036291">
    <property type="entry name" value="NAD(P)-bd_dom_sf"/>
</dbReference>
<accession>A0A1M6ZNS4</accession>
<dbReference type="PANTHER" id="PTHR42760:SF133">
    <property type="entry name" value="3-OXOACYL-[ACYL-CARRIER-PROTEIN] REDUCTASE"/>
    <property type="match status" value="1"/>
</dbReference>
<keyword evidence="2" id="KW-0560">Oxidoreductase</keyword>
<sequence length="255" mass="26270">MSAQRVVITGGASGIGLTLARRFAARGDRVALCDADAAAVAAAQEALPDTIARHVDVTDAAGMEAFLSEVETSWGGVDVVCANAGTGGPAGRIEDLDYDAWRACLDVNLNGAFLTCRWAARVMRAQGAGLILITSSTSGLHGVPYRSPYVAAKWGLIGLTKTLAMELGPAGVRVNAIAPGAVTGDRMDRVVAMEAAASGLTEDAVRQIYVKGTSLRTWVTADDIADMALFLASPAAARISGQVLAVDGHTESMVP</sequence>
<dbReference type="InterPro" id="IPR002347">
    <property type="entry name" value="SDR_fam"/>
</dbReference>
<protein>
    <submittedName>
        <fullName evidence="3">NAD(P)-dependent dehydrogenase, short-chain alcohol dehydrogenase family</fullName>
    </submittedName>
</protein>
<name>A0A1M6ZNS4_9RHOB</name>
<dbReference type="EMBL" id="FRCB01000001">
    <property type="protein sequence ID" value="SHL32188.1"/>
    <property type="molecule type" value="Genomic_DNA"/>
</dbReference>
<dbReference type="NCBIfam" id="NF009466">
    <property type="entry name" value="PRK12826.1-2"/>
    <property type="match status" value="1"/>
</dbReference>
<evidence type="ECO:0000256" key="1">
    <source>
        <dbReference type="ARBA" id="ARBA00006484"/>
    </source>
</evidence>
<dbReference type="AlphaFoldDB" id="A0A1M6ZNS4"/>
<dbReference type="CDD" id="cd05233">
    <property type="entry name" value="SDR_c"/>
    <property type="match status" value="1"/>
</dbReference>
<dbReference type="InterPro" id="IPR020904">
    <property type="entry name" value="Sc_DH/Rdtase_CS"/>
</dbReference>
<dbReference type="PRINTS" id="PR00080">
    <property type="entry name" value="SDRFAMILY"/>
</dbReference>
<keyword evidence="4" id="KW-1185">Reference proteome</keyword>
<dbReference type="FunFam" id="3.40.50.720:FF:000084">
    <property type="entry name" value="Short-chain dehydrogenase reductase"/>
    <property type="match status" value="1"/>
</dbReference>
<comment type="similarity">
    <text evidence="1">Belongs to the short-chain dehydrogenases/reductases (SDR) family.</text>
</comment>
<dbReference type="SUPFAM" id="SSF51735">
    <property type="entry name" value="NAD(P)-binding Rossmann-fold domains"/>
    <property type="match status" value="1"/>
</dbReference>
<evidence type="ECO:0000313" key="4">
    <source>
        <dbReference type="Proteomes" id="UP000322545"/>
    </source>
</evidence>
<dbReference type="GO" id="GO:0016616">
    <property type="term" value="F:oxidoreductase activity, acting on the CH-OH group of donors, NAD or NADP as acceptor"/>
    <property type="evidence" value="ECO:0007669"/>
    <property type="project" value="TreeGrafter"/>
</dbReference>
<dbReference type="PRINTS" id="PR00081">
    <property type="entry name" value="GDHRDH"/>
</dbReference>
<evidence type="ECO:0000256" key="2">
    <source>
        <dbReference type="ARBA" id="ARBA00023002"/>
    </source>
</evidence>
<dbReference type="Proteomes" id="UP000322545">
    <property type="component" value="Unassembled WGS sequence"/>
</dbReference>
<dbReference type="RefSeq" id="WP_149777747.1">
    <property type="nucleotide sequence ID" value="NZ_FRCB01000001.1"/>
</dbReference>
<dbReference type="PANTHER" id="PTHR42760">
    <property type="entry name" value="SHORT-CHAIN DEHYDROGENASES/REDUCTASES FAMILY MEMBER"/>
    <property type="match status" value="1"/>
</dbReference>
<organism evidence="3 4">
    <name type="scientific">Roseovarius litoreus</name>
    <dbReference type="NCBI Taxonomy" id="1155722"/>
    <lineage>
        <taxon>Bacteria</taxon>
        <taxon>Pseudomonadati</taxon>
        <taxon>Pseudomonadota</taxon>
        <taxon>Alphaproteobacteria</taxon>
        <taxon>Rhodobacterales</taxon>
        <taxon>Roseobacteraceae</taxon>
        <taxon>Roseovarius</taxon>
    </lineage>
</organism>
<dbReference type="Gene3D" id="3.40.50.720">
    <property type="entry name" value="NAD(P)-binding Rossmann-like Domain"/>
    <property type="match status" value="1"/>
</dbReference>
<proteinExistence type="inferred from homology"/>
<reference evidence="3 4" key="1">
    <citation type="submission" date="2016-11" db="EMBL/GenBank/DDBJ databases">
        <authorList>
            <person name="Varghese N."/>
            <person name="Submissions S."/>
        </authorList>
    </citation>
    <scope>NUCLEOTIDE SEQUENCE [LARGE SCALE GENOMIC DNA]</scope>
    <source>
        <strain evidence="3 4">DSM 28249</strain>
    </source>
</reference>